<evidence type="ECO:0000313" key="2">
    <source>
        <dbReference type="EMBL" id="TBL80976.1"/>
    </source>
</evidence>
<comment type="caution">
    <text evidence="2">The sequence shown here is derived from an EMBL/GenBank/DDBJ whole genome shotgun (WGS) entry which is preliminary data.</text>
</comment>
<dbReference type="PANTHER" id="PTHR43308">
    <property type="entry name" value="OUTER MEMBRANE PROTEIN ALPHA-RELATED"/>
    <property type="match status" value="1"/>
</dbReference>
<dbReference type="EMBL" id="SIRE01000003">
    <property type="protein sequence ID" value="TBL80976.1"/>
    <property type="molecule type" value="Genomic_DNA"/>
</dbReference>
<dbReference type="RefSeq" id="WP_131011691.1">
    <property type="nucleotide sequence ID" value="NZ_SIRE01000003.1"/>
</dbReference>
<dbReference type="AlphaFoldDB" id="A0A4Q9DX35"/>
<name>A0A4Q9DX35_9BACL</name>
<dbReference type="PANTHER" id="PTHR43308:SF5">
    <property type="entry name" value="S-LAYER PROTEIN _ PEPTIDOGLYCAN ENDO-BETA-N-ACETYLGLUCOSAMINIDASE"/>
    <property type="match status" value="1"/>
</dbReference>
<feature type="domain" description="SLH" evidence="1">
    <location>
        <begin position="400"/>
        <end position="460"/>
    </location>
</feature>
<keyword evidence="3" id="KW-1185">Reference proteome</keyword>
<dbReference type="InterPro" id="IPR001119">
    <property type="entry name" value="SLH_dom"/>
</dbReference>
<dbReference type="InterPro" id="IPR051465">
    <property type="entry name" value="Cell_Envelope_Struct_Comp"/>
</dbReference>
<feature type="domain" description="SLH" evidence="1">
    <location>
        <begin position="336"/>
        <end position="399"/>
    </location>
</feature>
<evidence type="ECO:0000313" key="3">
    <source>
        <dbReference type="Proteomes" id="UP000293142"/>
    </source>
</evidence>
<gene>
    <name evidence="2" type="ORF">EYB31_02415</name>
</gene>
<accession>A0A4Q9DX35</accession>
<dbReference type="PROSITE" id="PS51272">
    <property type="entry name" value="SLH"/>
    <property type="match status" value="3"/>
</dbReference>
<dbReference type="Pfam" id="PF00395">
    <property type="entry name" value="SLH"/>
    <property type="match status" value="3"/>
</dbReference>
<protein>
    <submittedName>
        <fullName evidence="2">S-layer homology domain-containing protein</fullName>
    </submittedName>
</protein>
<feature type="domain" description="SLH" evidence="1">
    <location>
        <begin position="464"/>
        <end position="525"/>
    </location>
</feature>
<proteinExistence type="predicted"/>
<organism evidence="2 3">
    <name type="scientific">Paenibacillus thalictri</name>
    <dbReference type="NCBI Taxonomy" id="2527873"/>
    <lineage>
        <taxon>Bacteria</taxon>
        <taxon>Bacillati</taxon>
        <taxon>Bacillota</taxon>
        <taxon>Bacilli</taxon>
        <taxon>Bacillales</taxon>
        <taxon>Paenibacillaceae</taxon>
        <taxon>Paenibacillus</taxon>
    </lineage>
</organism>
<dbReference type="OrthoDB" id="27389at2"/>
<reference evidence="2 3" key="1">
    <citation type="submission" date="2019-02" db="EMBL/GenBank/DDBJ databases">
        <title>Paenibacillus sp. nov., isolated from surface-sterilized tissue of Thalictrum simplex L.</title>
        <authorList>
            <person name="Tuo L."/>
        </authorList>
    </citation>
    <scope>NUCLEOTIDE SEQUENCE [LARGE SCALE GENOMIC DNA]</scope>
    <source>
        <strain evidence="2 3">N2SHLJ1</strain>
    </source>
</reference>
<sequence>MKNASNNMLDAANTSFTVTAPAVTGMSVTPASFTSAGGNATVAVTGSNLLGQTVSIFLDGAEAATANVSSPSRASGTIVFPPNTTTSDQTHTITVYLNGAALSGESAAVTVSRVPGSYTSSSSRSAIPEPVIDNNGISLNPTTIDMTKPSVTLEVTPKDGVAYISIPATILTSIEGKNASFFIEIKTPYGSYQVPVNLASLIPGLEDLLDQNNLQAEDISFNIVLTNKSGDKNIQTALSNGLPNGKVMGAAVDFHIDIFNTKTGQQIGTADQFDKALTRIIPMPKDMSVIPVQWGAFRYNETAQKFEFVAAKKVEIDGVWCMMISSYSNSVYVVAQNAVSYTDVQKHWSQSFVELAAAKGLVEGVGGGLYNPDQSVTRAEFTAMLVRALGRGTTTSSIAAYDDVKQGVWYFDVVTKAKELGLLGLVKGSRFMPDQPLTREEMASMLAAALALEKLPLSKEFTNMDGYKDINSVDATYLDDVRTIVTLQIMTGTDEDTFSPKSETTRAQAAVVFIRTLQTLGLIDK</sequence>
<evidence type="ECO:0000259" key="1">
    <source>
        <dbReference type="PROSITE" id="PS51272"/>
    </source>
</evidence>
<dbReference type="Proteomes" id="UP000293142">
    <property type="component" value="Unassembled WGS sequence"/>
</dbReference>